<dbReference type="AlphaFoldDB" id="A0A4D9EKH9"/>
<reference evidence="2 3" key="1">
    <citation type="submission" date="2019-04" db="EMBL/GenBank/DDBJ databases">
        <title>Draft genome of the big-headed turtle Platysternon megacephalum.</title>
        <authorList>
            <person name="Gong S."/>
        </authorList>
    </citation>
    <scope>NUCLEOTIDE SEQUENCE [LARGE SCALE GENOMIC DNA]</scope>
    <source>
        <strain evidence="2">DO16091913</strain>
        <tissue evidence="2">Muscle</tissue>
    </source>
</reference>
<gene>
    <name evidence="2" type="ORF">DR999_PMT04885</name>
</gene>
<name>A0A4D9EKH9_9SAUR</name>
<feature type="region of interest" description="Disordered" evidence="1">
    <location>
        <begin position="32"/>
        <end position="118"/>
    </location>
</feature>
<keyword evidence="3" id="KW-1185">Reference proteome</keyword>
<feature type="region of interest" description="Disordered" evidence="1">
    <location>
        <begin position="134"/>
        <end position="197"/>
    </location>
</feature>
<accession>A0A4D9EKH9</accession>
<evidence type="ECO:0000313" key="2">
    <source>
        <dbReference type="EMBL" id="TFK11891.1"/>
    </source>
</evidence>
<feature type="compositionally biased region" description="Basic and acidic residues" evidence="1">
    <location>
        <begin position="86"/>
        <end position="95"/>
    </location>
</feature>
<reference evidence="2 3" key="2">
    <citation type="submission" date="2019-04" db="EMBL/GenBank/DDBJ databases">
        <title>The genome sequence of big-headed turtle.</title>
        <authorList>
            <person name="Gong S."/>
        </authorList>
    </citation>
    <scope>NUCLEOTIDE SEQUENCE [LARGE SCALE GENOMIC DNA]</scope>
    <source>
        <strain evidence="2">DO16091913</strain>
        <tissue evidence="2">Muscle</tissue>
    </source>
</reference>
<proteinExistence type="predicted"/>
<evidence type="ECO:0000313" key="3">
    <source>
        <dbReference type="Proteomes" id="UP000297703"/>
    </source>
</evidence>
<comment type="caution">
    <text evidence="2">The sequence shown here is derived from an EMBL/GenBank/DDBJ whole genome shotgun (WGS) entry which is preliminary data.</text>
</comment>
<dbReference type="EMBL" id="QXTE01000027">
    <property type="protein sequence ID" value="TFK11891.1"/>
    <property type="molecule type" value="Genomic_DNA"/>
</dbReference>
<evidence type="ECO:0000256" key="1">
    <source>
        <dbReference type="SAM" id="MobiDB-lite"/>
    </source>
</evidence>
<organism evidence="2 3">
    <name type="scientific">Platysternon megacephalum</name>
    <name type="common">big-headed turtle</name>
    <dbReference type="NCBI Taxonomy" id="55544"/>
    <lineage>
        <taxon>Eukaryota</taxon>
        <taxon>Metazoa</taxon>
        <taxon>Chordata</taxon>
        <taxon>Craniata</taxon>
        <taxon>Vertebrata</taxon>
        <taxon>Euteleostomi</taxon>
        <taxon>Archelosauria</taxon>
        <taxon>Testudinata</taxon>
        <taxon>Testudines</taxon>
        <taxon>Cryptodira</taxon>
        <taxon>Durocryptodira</taxon>
        <taxon>Testudinoidea</taxon>
        <taxon>Platysternidae</taxon>
        <taxon>Platysternon</taxon>
    </lineage>
</organism>
<sequence length="197" mass="20996">MAEQPRKNWVKSKQGCICEAAFPGSQIASCVQPAPRLPSLTPLGPGTTSQTGKWGPPSTDAAVNPKGGGEEEMDQESQCRAGRGIKCKEDPDHSGSKSQWILAEQRGEATNPPPTPSQVMKWVLSALRKDAGLLISPPPSHNNEFTPLTLPGGMGASREDSETNPSRGLQARQKVGHRRPHQGCSRASTLPKCTKKG</sequence>
<dbReference type="Proteomes" id="UP000297703">
    <property type="component" value="Unassembled WGS sequence"/>
</dbReference>
<protein>
    <submittedName>
        <fullName evidence="2">ARL14 effector protein</fullName>
    </submittedName>
</protein>